<dbReference type="FunFam" id="3.40.50.410:FF:000013">
    <property type="entry name" value="inter-alpha-trypsin inhibitor heavy chain H2"/>
    <property type="match status" value="1"/>
</dbReference>
<evidence type="ECO:0000256" key="2">
    <source>
        <dbReference type="ARBA" id="ARBA00010158"/>
    </source>
</evidence>
<dbReference type="Gene3D" id="3.40.50.410">
    <property type="entry name" value="von Willebrand factor, type A domain"/>
    <property type="match status" value="1"/>
</dbReference>
<organism evidence="11 12">
    <name type="scientific">Laticauda laticaudata</name>
    <name type="common">Blue-ringed sea krait</name>
    <name type="synonym">Blue-lipped sea krait</name>
    <dbReference type="NCBI Taxonomy" id="8630"/>
    <lineage>
        <taxon>Eukaryota</taxon>
        <taxon>Metazoa</taxon>
        <taxon>Chordata</taxon>
        <taxon>Craniata</taxon>
        <taxon>Vertebrata</taxon>
        <taxon>Euteleostomi</taxon>
        <taxon>Lepidosauria</taxon>
        <taxon>Squamata</taxon>
        <taxon>Bifurcata</taxon>
        <taxon>Unidentata</taxon>
        <taxon>Episquamata</taxon>
        <taxon>Toxicofera</taxon>
        <taxon>Serpentes</taxon>
        <taxon>Colubroidea</taxon>
        <taxon>Elapidae</taxon>
        <taxon>Laticaudinae</taxon>
        <taxon>Laticauda</taxon>
    </lineage>
</organism>
<dbReference type="InterPro" id="IPR050934">
    <property type="entry name" value="ITIH"/>
</dbReference>
<dbReference type="PROSITE" id="PS51468">
    <property type="entry name" value="VIT"/>
    <property type="match status" value="1"/>
</dbReference>
<feature type="domain" description="VIT" evidence="10">
    <location>
        <begin position="12"/>
        <end position="136"/>
    </location>
</feature>
<comment type="subcellular location">
    <subcellularLocation>
        <location evidence="1">Secreted</location>
    </subcellularLocation>
</comment>
<keyword evidence="12" id="KW-1185">Reference proteome</keyword>
<dbReference type="GO" id="GO:0004867">
    <property type="term" value="F:serine-type endopeptidase inhibitor activity"/>
    <property type="evidence" value="ECO:0007669"/>
    <property type="project" value="UniProtKB-KW"/>
</dbReference>
<accession>A0A8C5RXU3</accession>
<feature type="domain" description="VWFA" evidence="9">
    <location>
        <begin position="270"/>
        <end position="454"/>
    </location>
</feature>
<keyword evidence="3" id="KW-0964">Secreted</keyword>
<evidence type="ECO:0000256" key="5">
    <source>
        <dbReference type="ARBA" id="ARBA00022729"/>
    </source>
</evidence>
<gene>
    <name evidence="11" type="primary">ITIH5</name>
</gene>
<dbReference type="PROSITE" id="PS50234">
    <property type="entry name" value="VWFA"/>
    <property type="match status" value="1"/>
</dbReference>
<evidence type="ECO:0000256" key="1">
    <source>
        <dbReference type="ARBA" id="ARBA00004613"/>
    </source>
</evidence>
<dbReference type="InterPro" id="IPR010600">
    <property type="entry name" value="ITI_HC_C"/>
</dbReference>
<dbReference type="GO" id="GO:0030212">
    <property type="term" value="P:hyaluronan metabolic process"/>
    <property type="evidence" value="ECO:0007669"/>
    <property type="project" value="InterPro"/>
</dbReference>
<evidence type="ECO:0000313" key="12">
    <source>
        <dbReference type="Proteomes" id="UP000694406"/>
    </source>
</evidence>
<reference evidence="11" key="1">
    <citation type="submission" date="2025-08" db="UniProtKB">
        <authorList>
            <consortium name="Ensembl"/>
        </authorList>
    </citation>
    <scope>IDENTIFICATION</scope>
</reference>
<dbReference type="PANTHER" id="PTHR10338">
    <property type="entry name" value="INTER-ALPHA-TRYPSIN INHIBITOR HEAVY CHAIN FAMILY MEMBER"/>
    <property type="match status" value="1"/>
</dbReference>
<keyword evidence="7" id="KW-0325">Glycoprotein</keyword>
<dbReference type="GeneTree" id="ENSGT00940000158317"/>
<dbReference type="Pfam" id="PF06668">
    <property type="entry name" value="ITI_HC_C"/>
    <property type="match status" value="1"/>
</dbReference>
<dbReference type="SMART" id="SM00609">
    <property type="entry name" value="VIT"/>
    <property type="match status" value="1"/>
</dbReference>
<dbReference type="PANTHER" id="PTHR10338:SF62">
    <property type="entry name" value="INTER-ALPHA-TRYPSIN INHIBITOR HEAVY CHAIN H5"/>
    <property type="match status" value="1"/>
</dbReference>
<dbReference type="InterPro" id="IPR013694">
    <property type="entry name" value="VIT"/>
</dbReference>
<dbReference type="Pfam" id="PF00092">
    <property type="entry name" value="VWA"/>
    <property type="match status" value="1"/>
</dbReference>
<evidence type="ECO:0000256" key="4">
    <source>
        <dbReference type="ARBA" id="ARBA00022690"/>
    </source>
</evidence>
<dbReference type="InterPro" id="IPR036465">
    <property type="entry name" value="vWFA_dom_sf"/>
</dbReference>
<evidence type="ECO:0000256" key="7">
    <source>
        <dbReference type="ARBA" id="ARBA00023180"/>
    </source>
</evidence>
<protein>
    <submittedName>
        <fullName evidence="11">Inter-alpha-trypsin inhibitor heavy chain 5</fullName>
    </submittedName>
</protein>
<reference evidence="11" key="2">
    <citation type="submission" date="2025-09" db="UniProtKB">
        <authorList>
            <consortium name="Ensembl"/>
        </authorList>
    </citation>
    <scope>IDENTIFICATION</scope>
</reference>
<dbReference type="SMART" id="SM00327">
    <property type="entry name" value="VWA"/>
    <property type="match status" value="1"/>
</dbReference>
<proteinExistence type="inferred from homology"/>
<feature type="region of interest" description="Disordered" evidence="8">
    <location>
        <begin position="179"/>
        <end position="199"/>
    </location>
</feature>
<keyword evidence="6" id="KW-0722">Serine protease inhibitor</keyword>
<sequence>MVSLPLQVARRVPRQTRFLQRLETRPRMSEFSVKATIISRYAFTTISCTLVNTGSEAREGVFEMQIPITAFVSNFTMIIGGKIYYGEVIGKDWLRADQETYSRPPDDSRESQMQTFKASGLIPRKVEATFILHYEELLRRRLGKYHYTVSIRPQQLVGKLRVEVNILENSGINSLEVLPLQNNKGKGPGTTEDHPTPPPSTVIGQTKTLAKVTFKPNLVQQAKIARNGVLGDFIIRYDVNRELSVGEVQVLDGYFVHYFAPKDLPPLPKNIVFVLDRSASMVGTKMKQTREALFTILHDLRPGDHFNIIGFSNEIKVWKEEQLVPVTPENIRDAIFHIHLVPPNEGTNINDALQTSAKILNDYIMQNEVESQSTSLLVFLTDGRPTMGEIQTSKIISNLKEAIRNRFCVFTIGIGNDVDHHLLERVALENCGMMRLIREDEDAATHFKGFYDEIGTPLLSDIQVDYPVDSVEKVTQNFFPNYFNGSEIVIAGKLFNKTAHSLHVEVTASNSDKHVLLKTDVAIDLSGQNLLEASFVGPPNSSTDQNYVERAWSYLTIKELLTSWLKSDNSKEKASLRERAKSLALAYNFVMPFTTLKMKTLPFQVEPPMEVYAGPSAEGVGEIVQGLQGHQVPSGSIPEKSEEPKINVTKTSADGDPHFVIDLPQNKLTICFNIDGQPGDILRLVSDHKHSGVTVNGQLIGAPAPRNGHKKHRTYFKSITILSNKPGRSYLEISPIKVILDDEKRLVFPCDRNAVVVGKNFHVSIVAHANVTVVLQDSISFVILIHHYKNPARYQKNHLGFYISNGQGLSKGSHGLIGQFLHQDIELLTEPFSKKCSPDDCHETNSNSGHALQLKGRLVPVVWKQRKIYNGQQEVDCWFAKHNAEKLIDGDYADYLASHPFDTGISSLVENAF</sequence>
<dbReference type="Pfam" id="PF08487">
    <property type="entry name" value="VIT"/>
    <property type="match status" value="1"/>
</dbReference>
<evidence type="ECO:0000259" key="10">
    <source>
        <dbReference type="PROSITE" id="PS51468"/>
    </source>
</evidence>
<evidence type="ECO:0000313" key="11">
    <source>
        <dbReference type="Ensembl" id="ENSLLTP00000009828.1"/>
    </source>
</evidence>
<evidence type="ECO:0000256" key="6">
    <source>
        <dbReference type="ARBA" id="ARBA00022900"/>
    </source>
</evidence>
<dbReference type="GO" id="GO:0005576">
    <property type="term" value="C:extracellular region"/>
    <property type="evidence" value="ECO:0007669"/>
    <property type="project" value="UniProtKB-SubCell"/>
</dbReference>
<dbReference type="Ensembl" id="ENSLLTT00000010199.1">
    <property type="protein sequence ID" value="ENSLLTP00000009828.1"/>
    <property type="gene ID" value="ENSLLTG00000007525.1"/>
</dbReference>
<evidence type="ECO:0000256" key="3">
    <source>
        <dbReference type="ARBA" id="ARBA00022525"/>
    </source>
</evidence>
<evidence type="ECO:0000259" key="9">
    <source>
        <dbReference type="PROSITE" id="PS50234"/>
    </source>
</evidence>
<evidence type="ECO:0000256" key="8">
    <source>
        <dbReference type="SAM" id="MobiDB-lite"/>
    </source>
</evidence>
<dbReference type="InterPro" id="IPR002035">
    <property type="entry name" value="VWF_A"/>
</dbReference>
<keyword evidence="4" id="KW-0646">Protease inhibitor</keyword>
<dbReference type="SUPFAM" id="SSF53300">
    <property type="entry name" value="vWA-like"/>
    <property type="match status" value="1"/>
</dbReference>
<comment type="similarity">
    <text evidence="2">Belongs to the ITIH family.</text>
</comment>
<dbReference type="Proteomes" id="UP000694406">
    <property type="component" value="Unplaced"/>
</dbReference>
<keyword evidence="5" id="KW-0732">Signal</keyword>
<name>A0A8C5RXU3_LATLA</name>
<dbReference type="AlphaFoldDB" id="A0A8C5RXU3"/>